<evidence type="ECO:0000256" key="1">
    <source>
        <dbReference type="SAM" id="Phobius"/>
    </source>
</evidence>
<protein>
    <recommendedName>
        <fullName evidence="2">Inner membrane protein YgaP-like transmembrane domain-containing protein</fullName>
    </recommendedName>
</protein>
<dbReference type="STRING" id="426701.SAMN04488098_100630"/>
<dbReference type="AlphaFoldDB" id="A0A1G8XAT3"/>
<organism evidence="3 4">
    <name type="scientific">Alkalibacterium thalassium</name>
    <dbReference type="NCBI Taxonomy" id="426701"/>
    <lineage>
        <taxon>Bacteria</taxon>
        <taxon>Bacillati</taxon>
        <taxon>Bacillota</taxon>
        <taxon>Bacilli</taxon>
        <taxon>Lactobacillales</taxon>
        <taxon>Carnobacteriaceae</taxon>
        <taxon>Alkalibacterium</taxon>
    </lineage>
</organism>
<evidence type="ECO:0000313" key="3">
    <source>
        <dbReference type="EMBL" id="SDJ87722.1"/>
    </source>
</evidence>
<evidence type="ECO:0000313" key="4">
    <source>
        <dbReference type="Proteomes" id="UP000199433"/>
    </source>
</evidence>
<dbReference type="Pfam" id="PF11127">
    <property type="entry name" value="YgaP-like_TM"/>
    <property type="match status" value="1"/>
</dbReference>
<feature type="transmembrane region" description="Helical" evidence="1">
    <location>
        <begin position="12"/>
        <end position="31"/>
    </location>
</feature>
<keyword evidence="4" id="KW-1185">Reference proteome</keyword>
<reference evidence="4" key="1">
    <citation type="submission" date="2016-10" db="EMBL/GenBank/DDBJ databases">
        <authorList>
            <person name="Varghese N."/>
            <person name="Submissions S."/>
        </authorList>
    </citation>
    <scope>NUCLEOTIDE SEQUENCE [LARGE SCALE GENOMIC DNA]</scope>
    <source>
        <strain evidence="4">DSM 19181</strain>
    </source>
</reference>
<keyword evidence="1" id="KW-1133">Transmembrane helix</keyword>
<name>A0A1G8XAT3_9LACT</name>
<dbReference type="OrthoDB" id="5405951at2"/>
<dbReference type="EMBL" id="FNFK01000006">
    <property type="protein sequence ID" value="SDJ87722.1"/>
    <property type="molecule type" value="Genomic_DNA"/>
</dbReference>
<dbReference type="RefSeq" id="WP_091265138.1">
    <property type="nucleotide sequence ID" value="NZ_FNFK01000006.1"/>
</dbReference>
<sequence>MKKNVGNTDRTIRLILAAAVFPMLFILNGPVRFLGLAFLPLMGTALTRRCGAYALIGTSTCEREE</sequence>
<evidence type="ECO:0000259" key="2">
    <source>
        <dbReference type="Pfam" id="PF11127"/>
    </source>
</evidence>
<accession>A0A1G8XAT3</accession>
<keyword evidence="1" id="KW-0812">Transmembrane</keyword>
<proteinExistence type="predicted"/>
<dbReference type="InterPro" id="IPR021309">
    <property type="entry name" value="YgaP-like_TM"/>
</dbReference>
<feature type="domain" description="Inner membrane protein YgaP-like transmembrane" evidence="2">
    <location>
        <begin position="1"/>
        <end position="63"/>
    </location>
</feature>
<gene>
    <name evidence="3" type="ORF">SAMN04488098_100630</name>
</gene>
<dbReference type="Proteomes" id="UP000199433">
    <property type="component" value="Unassembled WGS sequence"/>
</dbReference>
<keyword evidence="1" id="KW-0472">Membrane</keyword>